<dbReference type="CDD" id="cd02440">
    <property type="entry name" value="AdoMet_MTases"/>
    <property type="match status" value="1"/>
</dbReference>
<keyword evidence="2" id="KW-0489">Methyltransferase</keyword>
<dbReference type="InterPro" id="IPR029063">
    <property type="entry name" value="SAM-dependent_MTases_sf"/>
</dbReference>
<dbReference type="PANTHER" id="PTHR14911">
    <property type="entry name" value="THUMP DOMAIN-CONTAINING"/>
    <property type="match status" value="1"/>
</dbReference>
<sequence length="314" mass="34928">MENAEQKLKSYLYTYVCHEDEVPLCLLELRALFGNNPEHDGFIVSERGIDASRSPFIKQRVEIHIQGGSLDEIARGVEAIQLNGETFKVVFVEAADALDYDARRAVERRIGSHIRGRAEMRKPERIFGIAYTGDQWVFGPCAKNEALWLRHNQKPQNYSTALSTRVARAIANIAVPYPEGIRAIDPCCGIGTVLIEAISMGINMIGRDLNPLAVKGARLNLAHFGFPDVVAIDDIRTVPGHYDALVLDLPYNLCSVLPAEEQLEMLQSARRLADRAVIIATEVIDEPVEQAGFRIIDRCEVKKGAFVRHVLVAV</sequence>
<organism evidence="2 3">
    <name type="scientific">Paenibacillus vulneris</name>
    <dbReference type="NCBI Taxonomy" id="1133364"/>
    <lineage>
        <taxon>Bacteria</taxon>
        <taxon>Bacillati</taxon>
        <taxon>Bacillota</taxon>
        <taxon>Bacilli</taxon>
        <taxon>Bacillales</taxon>
        <taxon>Paenibacillaceae</taxon>
        <taxon>Paenibacillus</taxon>
    </lineage>
</organism>
<accession>A0ABW3UJH5</accession>
<feature type="domain" description="Ribosomal RNA large subunit methyltransferase K/L-like methyltransferase" evidence="1">
    <location>
        <begin position="154"/>
        <end position="252"/>
    </location>
</feature>
<dbReference type="EMBL" id="JBHTLU010000013">
    <property type="protein sequence ID" value="MFD1220582.1"/>
    <property type="molecule type" value="Genomic_DNA"/>
</dbReference>
<dbReference type="Gene3D" id="3.40.50.150">
    <property type="entry name" value="Vaccinia Virus protein VP39"/>
    <property type="match status" value="1"/>
</dbReference>
<dbReference type="PANTHER" id="PTHR14911:SF13">
    <property type="entry name" value="TRNA (GUANINE(6)-N2)-METHYLTRANSFERASE THUMP3"/>
    <property type="match status" value="1"/>
</dbReference>
<dbReference type="RefSeq" id="WP_345587191.1">
    <property type="nucleotide sequence ID" value="NZ_BAABJG010000006.1"/>
</dbReference>
<reference evidence="3" key="1">
    <citation type="journal article" date="2019" name="Int. J. Syst. Evol. Microbiol.">
        <title>The Global Catalogue of Microorganisms (GCM) 10K type strain sequencing project: providing services to taxonomists for standard genome sequencing and annotation.</title>
        <authorList>
            <consortium name="The Broad Institute Genomics Platform"/>
            <consortium name="The Broad Institute Genome Sequencing Center for Infectious Disease"/>
            <person name="Wu L."/>
            <person name="Ma J."/>
        </authorList>
    </citation>
    <scope>NUCLEOTIDE SEQUENCE [LARGE SCALE GENOMIC DNA]</scope>
    <source>
        <strain evidence="3">CCUG 53270</strain>
    </source>
</reference>
<gene>
    <name evidence="2" type="ORF">ACFQ4B_10655</name>
</gene>
<dbReference type="GO" id="GO:0032259">
    <property type="term" value="P:methylation"/>
    <property type="evidence" value="ECO:0007669"/>
    <property type="project" value="UniProtKB-KW"/>
</dbReference>
<evidence type="ECO:0000259" key="1">
    <source>
        <dbReference type="Pfam" id="PF01170"/>
    </source>
</evidence>
<dbReference type="Pfam" id="PF01170">
    <property type="entry name" value="UPF0020"/>
    <property type="match status" value="1"/>
</dbReference>
<dbReference type="Proteomes" id="UP001597180">
    <property type="component" value="Unassembled WGS sequence"/>
</dbReference>
<keyword evidence="2" id="KW-0808">Transferase</keyword>
<keyword evidence="3" id="KW-1185">Reference proteome</keyword>
<evidence type="ECO:0000313" key="3">
    <source>
        <dbReference type="Proteomes" id="UP001597180"/>
    </source>
</evidence>
<comment type="caution">
    <text evidence="2">The sequence shown here is derived from an EMBL/GenBank/DDBJ whole genome shotgun (WGS) entry which is preliminary data.</text>
</comment>
<protein>
    <submittedName>
        <fullName evidence="2">RsmD family RNA methyltransferase</fullName>
    </submittedName>
</protein>
<dbReference type="SUPFAM" id="SSF53335">
    <property type="entry name" value="S-adenosyl-L-methionine-dependent methyltransferases"/>
    <property type="match status" value="1"/>
</dbReference>
<proteinExistence type="predicted"/>
<evidence type="ECO:0000313" key="2">
    <source>
        <dbReference type="EMBL" id="MFD1220582.1"/>
    </source>
</evidence>
<dbReference type="InterPro" id="IPR000241">
    <property type="entry name" value="RlmKL-like_Mtase"/>
</dbReference>
<name>A0ABW3UJH5_9BACL</name>
<dbReference type="GO" id="GO:0008168">
    <property type="term" value="F:methyltransferase activity"/>
    <property type="evidence" value="ECO:0007669"/>
    <property type="project" value="UniProtKB-KW"/>
</dbReference>